<sequence>MSDNQTVQMTFDRETMDMLAACANWRGVPIEELAKAYVQDWLDIDFPESQGRHTRRGIYRDGPITLGEQARQQTSPNWRDELGINRLQPRSE</sequence>
<feature type="compositionally biased region" description="Basic and acidic residues" evidence="1">
    <location>
        <begin position="78"/>
        <end position="92"/>
    </location>
</feature>
<evidence type="ECO:0000313" key="4">
    <source>
        <dbReference type="Proteomes" id="UP000046122"/>
    </source>
</evidence>
<protein>
    <submittedName>
        <fullName evidence="3">Uncharacterized protein</fullName>
    </submittedName>
</protein>
<reference evidence="4 5" key="1">
    <citation type="submission" date="2014-08" db="EMBL/GenBank/DDBJ databases">
        <authorList>
            <person name="Moulin Lionel"/>
        </authorList>
    </citation>
    <scope>NUCLEOTIDE SEQUENCE [LARGE SCALE GENOMIC DNA]</scope>
</reference>
<dbReference type="EMBL" id="CCNB01000020">
    <property type="protein sequence ID" value="CDX40113.1"/>
    <property type="molecule type" value="Genomic_DNA"/>
</dbReference>
<dbReference type="AlphaFoldDB" id="A0A090GT97"/>
<feature type="region of interest" description="Disordered" evidence="1">
    <location>
        <begin position="52"/>
        <end position="92"/>
    </location>
</feature>
<evidence type="ECO:0000313" key="2">
    <source>
        <dbReference type="EMBL" id="CDX40113.1"/>
    </source>
</evidence>
<evidence type="ECO:0000313" key="5">
    <source>
        <dbReference type="Proteomes" id="UP000046373"/>
    </source>
</evidence>
<name>A0A090GT97_MESPL</name>
<dbReference type="Proteomes" id="UP000046122">
    <property type="component" value="Unassembled WGS sequence"/>
</dbReference>
<accession>A0A090GT97</accession>
<proteinExistence type="predicted"/>
<dbReference type="EMBL" id="CCNE01000007">
    <property type="protein sequence ID" value="CDX52484.1"/>
    <property type="molecule type" value="Genomic_DNA"/>
</dbReference>
<organism evidence="3 4">
    <name type="scientific">Mesorhizobium plurifarium</name>
    <dbReference type="NCBI Taxonomy" id="69974"/>
    <lineage>
        <taxon>Bacteria</taxon>
        <taxon>Pseudomonadati</taxon>
        <taxon>Pseudomonadota</taxon>
        <taxon>Alphaproteobacteria</taxon>
        <taxon>Hyphomicrobiales</taxon>
        <taxon>Phyllobacteriaceae</taxon>
        <taxon>Mesorhizobium</taxon>
    </lineage>
</organism>
<gene>
    <name evidence="3" type="ORF">MPL3365_150181</name>
    <name evidence="2" type="ORF">MPLDJ20_270033</name>
</gene>
<evidence type="ECO:0000256" key="1">
    <source>
        <dbReference type="SAM" id="MobiDB-lite"/>
    </source>
</evidence>
<evidence type="ECO:0000313" key="3">
    <source>
        <dbReference type="EMBL" id="CDX52484.1"/>
    </source>
</evidence>
<dbReference type="Proteomes" id="UP000046373">
    <property type="component" value="Unassembled WGS sequence"/>
</dbReference>